<protein>
    <submittedName>
        <fullName evidence="1">Uncharacterized protein</fullName>
    </submittedName>
</protein>
<dbReference type="Proteomes" id="UP000694892">
    <property type="component" value="Chromosome 1L"/>
</dbReference>
<evidence type="ECO:0000313" key="1">
    <source>
        <dbReference type="EMBL" id="OCU00362.1"/>
    </source>
</evidence>
<sequence>MGRHNTSSATSSEHPIGGVPVQLCLIFRLWGVFRCLSYSLFSQEQHKGTSTAYLCSAPCQFSVFFVSFLLCSSVVSFT</sequence>
<dbReference type="EMBL" id="CM004466">
    <property type="protein sequence ID" value="OCU00362.1"/>
    <property type="molecule type" value="Genomic_DNA"/>
</dbReference>
<gene>
    <name evidence="1" type="ORF">XELAEV_18006136mg</name>
</gene>
<organism evidence="1 2">
    <name type="scientific">Xenopus laevis</name>
    <name type="common">African clawed frog</name>
    <dbReference type="NCBI Taxonomy" id="8355"/>
    <lineage>
        <taxon>Eukaryota</taxon>
        <taxon>Metazoa</taxon>
        <taxon>Chordata</taxon>
        <taxon>Craniata</taxon>
        <taxon>Vertebrata</taxon>
        <taxon>Euteleostomi</taxon>
        <taxon>Amphibia</taxon>
        <taxon>Batrachia</taxon>
        <taxon>Anura</taxon>
        <taxon>Pipoidea</taxon>
        <taxon>Pipidae</taxon>
        <taxon>Xenopodinae</taxon>
        <taxon>Xenopus</taxon>
        <taxon>Xenopus</taxon>
    </lineage>
</organism>
<name>A0A974E017_XENLA</name>
<reference evidence="2" key="1">
    <citation type="journal article" date="2016" name="Nature">
        <title>Genome evolution in the allotetraploid frog Xenopus laevis.</title>
        <authorList>
            <person name="Session A.M."/>
            <person name="Uno Y."/>
            <person name="Kwon T."/>
            <person name="Chapman J.A."/>
            <person name="Toyoda A."/>
            <person name="Takahashi S."/>
            <person name="Fukui A."/>
            <person name="Hikosaka A."/>
            <person name="Suzuki A."/>
            <person name="Kondo M."/>
            <person name="van Heeringen S.J."/>
            <person name="Quigley I."/>
            <person name="Heinz S."/>
            <person name="Ogino H."/>
            <person name="Ochi H."/>
            <person name="Hellsten U."/>
            <person name="Lyons J.B."/>
            <person name="Simakov O."/>
            <person name="Putnam N."/>
            <person name="Stites J."/>
            <person name="Kuroki Y."/>
            <person name="Tanaka T."/>
            <person name="Michiue T."/>
            <person name="Watanabe M."/>
            <person name="Bogdanovic O."/>
            <person name="Lister R."/>
            <person name="Georgiou G."/>
            <person name="Paranjpe S.S."/>
            <person name="van Kruijsbergen I."/>
            <person name="Shu S."/>
            <person name="Carlson J."/>
            <person name="Kinoshita T."/>
            <person name="Ohta Y."/>
            <person name="Mawaribuchi S."/>
            <person name="Jenkins J."/>
            <person name="Grimwood J."/>
            <person name="Schmutz J."/>
            <person name="Mitros T."/>
            <person name="Mozaffari S.V."/>
            <person name="Suzuki Y."/>
            <person name="Haramoto Y."/>
            <person name="Yamamoto T.S."/>
            <person name="Takagi C."/>
            <person name="Heald R."/>
            <person name="Miller K."/>
            <person name="Haudenschild C."/>
            <person name="Kitzman J."/>
            <person name="Nakayama T."/>
            <person name="Izutsu Y."/>
            <person name="Robert J."/>
            <person name="Fortriede J."/>
            <person name="Burns K."/>
            <person name="Lotay V."/>
            <person name="Karimi K."/>
            <person name="Yasuoka Y."/>
            <person name="Dichmann D.S."/>
            <person name="Flajnik M.F."/>
            <person name="Houston D.W."/>
            <person name="Shendure J."/>
            <person name="DuPasquier L."/>
            <person name="Vize P.D."/>
            <person name="Zorn A.M."/>
            <person name="Ito M."/>
            <person name="Marcotte E.M."/>
            <person name="Wallingford J.B."/>
            <person name="Ito Y."/>
            <person name="Asashima M."/>
            <person name="Ueno N."/>
            <person name="Matsuda Y."/>
            <person name="Veenstra G.J."/>
            <person name="Fujiyama A."/>
            <person name="Harland R.M."/>
            <person name="Taira M."/>
            <person name="Rokhsar D.S."/>
        </authorList>
    </citation>
    <scope>NUCLEOTIDE SEQUENCE [LARGE SCALE GENOMIC DNA]</scope>
    <source>
        <strain evidence="2">J</strain>
    </source>
</reference>
<evidence type="ECO:0000313" key="2">
    <source>
        <dbReference type="Proteomes" id="UP000694892"/>
    </source>
</evidence>
<accession>A0A974E017</accession>
<proteinExistence type="predicted"/>
<dbReference type="AlphaFoldDB" id="A0A974E017"/>